<keyword evidence="1" id="KW-1133">Transmembrane helix</keyword>
<reference evidence="3" key="1">
    <citation type="submission" date="2016-11" db="UniProtKB">
        <authorList>
            <consortium name="WormBaseParasite"/>
        </authorList>
    </citation>
    <scope>IDENTIFICATION</scope>
</reference>
<evidence type="ECO:0000313" key="2">
    <source>
        <dbReference type="Proteomes" id="UP000095282"/>
    </source>
</evidence>
<keyword evidence="1" id="KW-0812">Transmembrane</keyword>
<protein>
    <submittedName>
        <fullName evidence="3">Serpentine receptor class gamma</fullName>
    </submittedName>
</protein>
<dbReference type="Proteomes" id="UP000095282">
    <property type="component" value="Unplaced"/>
</dbReference>
<feature type="transmembrane region" description="Helical" evidence="1">
    <location>
        <begin position="12"/>
        <end position="36"/>
    </location>
</feature>
<name>A0A1I7UB64_9PELO</name>
<keyword evidence="1" id="KW-0472">Membrane</keyword>
<feature type="transmembrane region" description="Helical" evidence="1">
    <location>
        <begin position="48"/>
        <end position="65"/>
    </location>
</feature>
<accession>A0A1I7UB64</accession>
<evidence type="ECO:0000256" key="1">
    <source>
        <dbReference type="SAM" id="Phobius"/>
    </source>
</evidence>
<keyword evidence="2" id="KW-1185">Reference proteome</keyword>
<sequence>MARLRRALSRANNLLVSFYLASTSTLLTLFFIRYTWVLRVLKESSLCSLLNYLFTSLPILFLLFFPDV</sequence>
<proteinExistence type="predicted"/>
<dbReference type="AlphaFoldDB" id="A0A1I7UB64"/>
<evidence type="ECO:0000313" key="3">
    <source>
        <dbReference type="WBParaSite" id="Csp11.Scaffold629.g7569.t1"/>
    </source>
</evidence>
<dbReference type="WBParaSite" id="Csp11.Scaffold629.g7569.t1">
    <property type="protein sequence ID" value="Csp11.Scaffold629.g7569.t1"/>
    <property type="gene ID" value="Csp11.Scaffold629.g7569"/>
</dbReference>
<organism evidence="2 3">
    <name type="scientific">Caenorhabditis tropicalis</name>
    <dbReference type="NCBI Taxonomy" id="1561998"/>
    <lineage>
        <taxon>Eukaryota</taxon>
        <taxon>Metazoa</taxon>
        <taxon>Ecdysozoa</taxon>
        <taxon>Nematoda</taxon>
        <taxon>Chromadorea</taxon>
        <taxon>Rhabditida</taxon>
        <taxon>Rhabditina</taxon>
        <taxon>Rhabditomorpha</taxon>
        <taxon>Rhabditoidea</taxon>
        <taxon>Rhabditidae</taxon>
        <taxon>Peloderinae</taxon>
        <taxon>Caenorhabditis</taxon>
    </lineage>
</organism>